<gene>
    <name evidence="1" type="ORF">EV652_11946</name>
</gene>
<accession>A0A4R2GZF3</accession>
<dbReference type="Pfam" id="PF05960">
    <property type="entry name" value="DUF885"/>
    <property type="match status" value="1"/>
</dbReference>
<organism evidence="1 2">
    <name type="scientific">Kribbella steppae</name>
    <dbReference type="NCBI Taxonomy" id="2512223"/>
    <lineage>
        <taxon>Bacteria</taxon>
        <taxon>Bacillati</taxon>
        <taxon>Actinomycetota</taxon>
        <taxon>Actinomycetes</taxon>
        <taxon>Propionibacteriales</taxon>
        <taxon>Kribbellaceae</taxon>
        <taxon>Kribbella</taxon>
    </lineage>
</organism>
<evidence type="ECO:0000313" key="2">
    <source>
        <dbReference type="Proteomes" id="UP000294508"/>
    </source>
</evidence>
<reference evidence="1 2" key="1">
    <citation type="journal article" date="2015" name="Stand. Genomic Sci.">
        <title>Genomic Encyclopedia of Bacterial and Archaeal Type Strains, Phase III: the genomes of soil and plant-associated and newly described type strains.</title>
        <authorList>
            <person name="Whitman W.B."/>
            <person name="Woyke T."/>
            <person name="Klenk H.P."/>
            <person name="Zhou Y."/>
            <person name="Lilburn T.G."/>
            <person name="Beck B.J."/>
            <person name="De Vos P."/>
            <person name="Vandamme P."/>
            <person name="Eisen J.A."/>
            <person name="Garrity G."/>
            <person name="Hugenholtz P."/>
            <person name="Kyrpides N.C."/>
        </authorList>
    </citation>
    <scope>NUCLEOTIDE SEQUENCE [LARGE SCALE GENOMIC DNA]</scope>
    <source>
        <strain evidence="1 2">VKM Ac-2572</strain>
    </source>
</reference>
<comment type="caution">
    <text evidence="1">The sequence shown here is derived from an EMBL/GenBank/DDBJ whole genome shotgun (WGS) entry which is preliminary data.</text>
</comment>
<dbReference type="PANTHER" id="PTHR33361:SF2">
    <property type="entry name" value="DUF885 DOMAIN-CONTAINING PROTEIN"/>
    <property type="match status" value="1"/>
</dbReference>
<dbReference type="Proteomes" id="UP000294508">
    <property type="component" value="Unassembled WGS sequence"/>
</dbReference>
<keyword evidence="2" id="KW-1185">Reference proteome</keyword>
<evidence type="ECO:0000313" key="1">
    <source>
        <dbReference type="EMBL" id="TCO16857.1"/>
    </source>
</evidence>
<dbReference type="InterPro" id="IPR010281">
    <property type="entry name" value="DUF885"/>
</dbReference>
<protein>
    <submittedName>
        <fullName evidence="1">Uncharacterized protein (DUF885 family)</fullName>
    </submittedName>
</protein>
<dbReference type="AlphaFoldDB" id="A0A4R2GZF3"/>
<name>A0A4R2GZF3_9ACTN</name>
<dbReference type="EMBL" id="SLWN01000019">
    <property type="protein sequence ID" value="TCO16857.1"/>
    <property type="molecule type" value="Genomic_DNA"/>
</dbReference>
<dbReference type="PANTHER" id="PTHR33361">
    <property type="entry name" value="GLR0591 PROTEIN"/>
    <property type="match status" value="1"/>
</dbReference>
<proteinExistence type="predicted"/>
<sequence length="642" mass="70999">MTALRRGTLRRGTLRGRTLRGAGLLVRRVRRVLSLRTAERCLAQPRSFPQIDELRWTATATVSAETGQPGGGPGGRVGQVTDAITPTSPIDQLSERYLEEYVALSPTAATFMGIEGHDHELPDYTPSGFEALIDLTRRSVAEAQATATGSPREEVAKDAFLERLGLELETYEAGVPQHQLNAIASVPAEIRQVFDLMPTATEQDWETIAIRLNQVGTTLDGYRETLLEQAAQGRVSALRQVNDLANRIGSWTGADGDDFFAGLAAQAPDSPVKATVDAAAASARKAYEQFGGWLTAELAPRAPEKDACGREVYELASRNFLGATIDLEETYAWGWEELARIEADMQSIAAGLNGGDRGIEAAAAILDNDPARKIHGKDAFRDWMQQLADSAVAELGGTHFDIPDEIRTIQCMIAPTSDGSIYYTPPSEDLTTRPGRMWWAVPTGVEDFATWREVTTVYHEGVPGHHLQCAQTMLRTDLLNRWQRIACWVSGHGEGWALYAERLMEELGYLEDPGARFGMLDAQGFRAARVIIDIGMHLELEIPRDNPFGWRPGERWNAELGFEFLRAHCRMETEFLRAELNRYLGWPGQAPSYKVGERIWLQAREEAKQRKGSAFDLRAFHSDALNLGSIGLDPLRRALAKL</sequence>